<dbReference type="SUPFAM" id="SSF51197">
    <property type="entry name" value="Clavaminate synthase-like"/>
    <property type="match status" value="1"/>
</dbReference>
<sequence length="317" mass="36457">MVCEAKSKVVIPTIDLSKLEVGTKEWGLACKEMRFGLEEFGCFSVVYDKVSLELHNSIVEATKELFHLPIETRMKNTSEKPYHGYFGGYSFLPLYESMAIDNPIQLKSTQSFANLMWPTRDNNHFCVTVERFSTLVAKLEKMVTKMVLESYGVSKVVNEPIMESTNYLLRLFKYRVAEKDETDVGLHSHTDLTFFSIIHQHLISGLQIQSLNDDQWLDVHPSSHCSFIVMAGDALMAWSNERIRSCRHRVIMRGEETRYSIGMFSFKNGTIEVPQGFVDDANPLRYKPFNHYDFLTYDKANASHNTISRIKDYCGLL</sequence>
<keyword evidence="4 7" id="KW-0560">Oxidoreductase</keyword>
<protein>
    <submittedName>
        <fullName evidence="10">Probable 2-oxoglutarate-dependent dioxygenase AOP1</fullName>
    </submittedName>
</protein>
<dbReference type="PROSITE" id="PS51471">
    <property type="entry name" value="FE2OG_OXY"/>
    <property type="match status" value="1"/>
</dbReference>
<evidence type="ECO:0000256" key="2">
    <source>
        <dbReference type="ARBA" id="ARBA00022723"/>
    </source>
</evidence>
<reference evidence="9" key="1">
    <citation type="submission" date="2025-05" db="UniProtKB">
        <authorList>
            <consortium name="RefSeq"/>
        </authorList>
    </citation>
    <scope>NUCLEOTIDE SEQUENCE [LARGE SCALE GENOMIC DNA]</scope>
</reference>
<accession>A0A1S3CDV2</accession>
<keyword evidence="3 10" id="KW-0223">Dioxygenase</keyword>
<dbReference type="GO" id="GO:0046872">
    <property type="term" value="F:metal ion binding"/>
    <property type="evidence" value="ECO:0007669"/>
    <property type="project" value="UniProtKB-KW"/>
</dbReference>
<dbReference type="InterPro" id="IPR005123">
    <property type="entry name" value="Oxoglu/Fe-dep_dioxygenase_dom"/>
</dbReference>
<dbReference type="eggNOG" id="KOG0143">
    <property type="taxonomic scope" value="Eukaryota"/>
</dbReference>
<dbReference type="InParanoid" id="A0A1S3CDV2"/>
<dbReference type="FunFam" id="2.60.120.330:FF:000022">
    <property type="entry name" value="Probable 2-oxoglutarate-dependent dioxygenase AOP1.2"/>
    <property type="match status" value="1"/>
</dbReference>
<gene>
    <name evidence="10" type="primary">LOC103499759</name>
</gene>
<dbReference type="Pfam" id="PF14226">
    <property type="entry name" value="DIOX_N"/>
    <property type="match status" value="1"/>
</dbReference>
<organism evidence="9 10">
    <name type="scientific">Cucumis melo</name>
    <name type="common">Muskmelon</name>
    <dbReference type="NCBI Taxonomy" id="3656"/>
    <lineage>
        <taxon>Eukaryota</taxon>
        <taxon>Viridiplantae</taxon>
        <taxon>Streptophyta</taxon>
        <taxon>Embryophyta</taxon>
        <taxon>Tracheophyta</taxon>
        <taxon>Spermatophyta</taxon>
        <taxon>Magnoliopsida</taxon>
        <taxon>eudicotyledons</taxon>
        <taxon>Gunneridae</taxon>
        <taxon>Pentapetalae</taxon>
        <taxon>rosids</taxon>
        <taxon>fabids</taxon>
        <taxon>Cucurbitales</taxon>
        <taxon>Cucurbitaceae</taxon>
        <taxon>Benincaseae</taxon>
        <taxon>Cucumis</taxon>
    </lineage>
</organism>
<evidence type="ECO:0000256" key="5">
    <source>
        <dbReference type="ARBA" id="ARBA00023004"/>
    </source>
</evidence>
<keyword evidence="9" id="KW-1185">Reference proteome</keyword>
<dbReference type="InterPro" id="IPR026992">
    <property type="entry name" value="DIOX_N"/>
</dbReference>
<keyword evidence="2 7" id="KW-0479">Metal-binding</keyword>
<evidence type="ECO:0000256" key="1">
    <source>
        <dbReference type="ARBA" id="ARBA00008056"/>
    </source>
</evidence>
<dbReference type="RefSeq" id="XP_008461057.1">
    <property type="nucleotide sequence ID" value="XM_008462835.3"/>
</dbReference>
<dbReference type="GeneID" id="103499759"/>
<dbReference type="SMR" id="A0A1S3CDV2"/>
<evidence type="ECO:0000256" key="3">
    <source>
        <dbReference type="ARBA" id="ARBA00022964"/>
    </source>
</evidence>
<dbReference type="InterPro" id="IPR027443">
    <property type="entry name" value="IPNS-like_sf"/>
</dbReference>
<feature type="domain" description="Fe2OG dioxygenase" evidence="8">
    <location>
        <begin position="164"/>
        <end position="269"/>
    </location>
</feature>
<dbReference type="OrthoDB" id="288590at2759"/>
<dbReference type="InterPro" id="IPR050231">
    <property type="entry name" value="Iron_ascorbate_oxido_reductase"/>
</dbReference>
<keyword evidence="5 7" id="KW-0408">Iron</keyword>
<dbReference type="PANTHER" id="PTHR47990">
    <property type="entry name" value="2-OXOGLUTARATE (2OG) AND FE(II)-DEPENDENT OXYGENASE SUPERFAMILY PROTEIN-RELATED"/>
    <property type="match status" value="1"/>
</dbReference>
<dbReference type="InterPro" id="IPR044861">
    <property type="entry name" value="IPNS-like_FE2OG_OXY"/>
</dbReference>
<reference evidence="10" key="2">
    <citation type="submission" date="2025-08" db="UniProtKB">
        <authorList>
            <consortium name="RefSeq"/>
        </authorList>
    </citation>
    <scope>IDENTIFICATION</scope>
    <source>
        <tissue evidence="10">Stem</tissue>
    </source>
</reference>
<evidence type="ECO:0000256" key="6">
    <source>
        <dbReference type="ARBA" id="ARBA00057022"/>
    </source>
</evidence>
<evidence type="ECO:0000313" key="10">
    <source>
        <dbReference type="RefSeq" id="XP_008461057.1"/>
    </source>
</evidence>
<dbReference type="Proteomes" id="UP001652600">
    <property type="component" value="Chromosome 1"/>
</dbReference>
<comment type="function">
    <text evidence="6">Probable 2-oxoglutarate-dependent dioxygenase that may be involved in glucosinolates biosynthesis. May play a role in the production of aliphatic glucosinolates.</text>
</comment>
<comment type="similarity">
    <text evidence="1 7">Belongs to the iron/ascorbate-dependent oxidoreductase family.</text>
</comment>
<evidence type="ECO:0000259" key="8">
    <source>
        <dbReference type="PROSITE" id="PS51471"/>
    </source>
</evidence>
<proteinExistence type="inferred from homology"/>
<evidence type="ECO:0000256" key="7">
    <source>
        <dbReference type="RuleBase" id="RU003682"/>
    </source>
</evidence>
<evidence type="ECO:0000256" key="4">
    <source>
        <dbReference type="ARBA" id="ARBA00023002"/>
    </source>
</evidence>
<name>A0A1S3CDV2_CUCME</name>
<dbReference type="Gene3D" id="2.60.120.330">
    <property type="entry name" value="B-lactam Antibiotic, Isopenicillin N Synthase, Chain"/>
    <property type="match status" value="1"/>
</dbReference>
<evidence type="ECO:0000313" key="9">
    <source>
        <dbReference type="Proteomes" id="UP001652600"/>
    </source>
</evidence>
<dbReference type="AlphaFoldDB" id="A0A1S3CDV2"/>
<dbReference type="KEGG" id="cmo:103499759"/>
<dbReference type="Pfam" id="PF03171">
    <property type="entry name" value="2OG-FeII_Oxy"/>
    <property type="match status" value="1"/>
</dbReference>
<dbReference type="GO" id="GO:0051213">
    <property type="term" value="F:dioxygenase activity"/>
    <property type="evidence" value="ECO:0007669"/>
    <property type="project" value="UniProtKB-KW"/>
</dbReference>